<dbReference type="Gene3D" id="3.30.559.10">
    <property type="entry name" value="Chloramphenicol acetyltransferase-like domain"/>
    <property type="match status" value="2"/>
</dbReference>
<dbReference type="InterPro" id="IPR050317">
    <property type="entry name" value="Plant_Fungal_Acyltransferase"/>
</dbReference>
<dbReference type="OrthoDB" id="671439at2759"/>
<dbReference type="Pfam" id="PF02458">
    <property type="entry name" value="Transferase"/>
    <property type="match status" value="1"/>
</dbReference>
<evidence type="ECO:0000313" key="2">
    <source>
        <dbReference type="EMBL" id="RWR95309.1"/>
    </source>
</evidence>
<proteinExistence type="inferred from homology"/>
<keyword evidence="3" id="KW-1185">Reference proteome</keyword>
<organism evidence="2 3">
    <name type="scientific">Cinnamomum micranthum f. kanehirae</name>
    <dbReference type="NCBI Taxonomy" id="337451"/>
    <lineage>
        <taxon>Eukaryota</taxon>
        <taxon>Viridiplantae</taxon>
        <taxon>Streptophyta</taxon>
        <taxon>Embryophyta</taxon>
        <taxon>Tracheophyta</taxon>
        <taxon>Spermatophyta</taxon>
        <taxon>Magnoliopsida</taxon>
        <taxon>Magnoliidae</taxon>
        <taxon>Laurales</taxon>
        <taxon>Lauraceae</taxon>
        <taxon>Cinnamomum</taxon>
    </lineage>
</organism>
<name>A0A3S3NA19_9MAGN</name>
<dbReference type="InterPro" id="IPR023213">
    <property type="entry name" value="CAT-like_dom_sf"/>
</dbReference>
<comment type="caution">
    <text evidence="2">The sequence shown here is derived from an EMBL/GenBank/DDBJ whole genome shotgun (WGS) entry which is preliminary data.</text>
</comment>
<comment type="similarity">
    <text evidence="1">Belongs to the plant acyltransferase family.</text>
</comment>
<dbReference type="AlphaFoldDB" id="A0A3S3NA19"/>
<evidence type="ECO:0000256" key="1">
    <source>
        <dbReference type="ARBA" id="ARBA00009861"/>
    </source>
</evidence>
<dbReference type="EMBL" id="QPKB01000011">
    <property type="protein sequence ID" value="RWR95309.1"/>
    <property type="molecule type" value="Genomic_DNA"/>
</dbReference>
<accession>A0A3S3NA19</accession>
<dbReference type="Proteomes" id="UP000283530">
    <property type="component" value="Unassembled WGS sequence"/>
</dbReference>
<reference evidence="2 3" key="1">
    <citation type="journal article" date="2019" name="Nat. Plants">
        <title>Stout camphor tree genome fills gaps in understanding of flowering plant genome evolution.</title>
        <authorList>
            <person name="Chaw S.M."/>
            <person name="Liu Y.C."/>
            <person name="Wu Y.W."/>
            <person name="Wang H.Y."/>
            <person name="Lin C.I."/>
            <person name="Wu C.S."/>
            <person name="Ke H.M."/>
            <person name="Chang L.Y."/>
            <person name="Hsu C.Y."/>
            <person name="Yang H.T."/>
            <person name="Sudianto E."/>
            <person name="Hsu M.H."/>
            <person name="Wu K.P."/>
            <person name="Wang L.N."/>
            <person name="Leebens-Mack J.H."/>
            <person name="Tsai I.J."/>
        </authorList>
    </citation>
    <scope>NUCLEOTIDE SEQUENCE [LARGE SCALE GENOMIC DNA]</scope>
    <source>
        <strain evidence="3">cv. Chaw 1501</strain>
        <tissue evidence="2">Young leaves</tissue>
    </source>
</reference>
<keyword evidence="2" id="KW-0808">Transferase</keyword>
<dbReference type="STRING" id="337451.A0A3S3NA19"/>
<dbReference type="PANTHER" id="PTHR31642">
    <property type="entry name" value="TRICHOTHECENE 3-O-ACETYLTRANSFERASE"/>
    <property type="match status" value="1"/>
</dbReference>
<protein>
    <submittedName>
        <fullName evidence="2">Omega-hydroxypalmitate O-feruloyl transferase-like protein</fullName>
    </submittedName>
</protein>
<evidence type="ECO:0000313" key="3">
    <source>
        <dbReference type="Proteomes" id="UP000283530"/>
    </source>
</evidence>
<gene>
    <name evidence="2" type="ORF">CKAN_02464800</name>
</gene>
<dbReference type="GO" id="GO:0016747">
    <property type="term" value="F:acyltransferase activity, transferring groups other than amino-acyl groups"/>
    <property type="evidence" value="ECO:0007669"/>
    <property type="project" value="TreeGrafter"/>
</dbReference>
<dbReference type="PANTHER" id="PTHR31642:SF231">
    <property type="entry name" value="BAHD FAMILY ACYLTRANSFERASE, CLADE V"/>
    <property type="match status" value="1"/>
</dbReference>
<sequence length="472" mass="52637">MESRILIKDQDIEKEEPVTLVSPRNPTPVQTHFLSNLDQTVAFPVETLFFFRPSPGERTSIDILEKVKKSVSDVLLIPYYFMAGRLNLNLQSNRLELVCNNAGALFVGARSRLKLKDLGNVALPNPSFWRLLLRIDGFMKLSETPLLTIQAILTFSLDYDVFFIALLQVTRFKCGGFSIGFVTNHSLLDGLSAAEMFQNLASICRGEGPKISVLCNDRTCFRARDPLQLNFPEREDEKELEISSLPSTFSSPKQPTPPPSLLELSHNYSCKLFSFTPEMISILKAKANAKCSSFEAVVAHIWKARTKAVFDDPSEISTVMFAVDIRTKVCPPLPHGFVGNAVISACASAKVADLDEKPFSFSVEKVKEAKQSVTDEYVRSVIDWLEIYKGEPCTSDGNFYVSAWLNLPFHELDFGYGKPIYGGPVVSDRVEFVLLLSDGNGDGNTGRRGGINVWIVLETDKMPKFMVHVLDI</sequence>